<dbReference type="OrthoDB" id="5069744at2"/>
<name>A0A163RTV6_9CELL</name>
<reference evidence="1 2" key="1">
    <citation type="submission" date="2016-01" db="EMBL/GenBank/DDBJ databases">
        <title>Genome sequence of Oerskovia enterophila VJag, an agar and cellulose degrading bacterium.</title>
        <authorList>
            <person name="Poehlein A."/>
            <person name="Jag V."/>
            <person name="Bengelsdorf F."/>
            <person name="Duerre P."/>
            <person name="Daniel R."/>
        </authorList>
    </citation>
    <scope>NUCLEOTIDE SEQUENCE [LARGE SCALE GENOMIC DNA]</scope>
    <source>
        <strain evidence="1 2">VJag</strain>
    </source>
</reference>
<gene>
    <name evidence="1" type="ORF">OJAG_16560</name>
</gene>
<accession>A0A163RTV6</accession>
<sequence>MSRTLSLDEARTTGAVVTIHRRGLGPGTDLLDGVVLASGVWTLVGSLADWAHADGYEVIRTEDVTKVRRLRRANQRFVERAAAGLGSWPLPHPDLAVDLTSVEDVVRSVARTSRLLAVHAEAESPGEYFPGAVGILTDEGLGLRFIDTAGRWEAAPRWFGLGEITRVSWGSRYLGAFDRFGDRPPFAPFVPSDG</sequence>
<comment type="caution">
    <text evidence="1">The sequence shown here is derived from an EMBL/GenBank/DDBJ whole genome shotgun (WGS) entry which is preliminary data.</text>
</comment>
<dbReference type="RefSeq" id="WP_068708096.1">
    <property type="nucleotide sequence ID" value="NZ_LRIE01000067.1"/>
</dbReference>
<dbReference type="Proteomes" id="UP000076447">
    <property type="component" value="Unassembled WGS sequence"/>
</dbReference>
<evidence type="ECO:0000313" key="1">
    <source>
        <dbReference type="EMBL" id="KZM35693.1"/>
    </source>
</evidence>
<proteinExistence type="predicted"/>
<evidence type="ECO:0000313" key="2">
    <source>
        <dbReference type="Proteomes" id="UP000076447"/>
    </source>
</evidence>
<dbReference type="AlphaFoldDB" id="A0A163RTV6"/>
<protein>
    <submittedName>
        <fullName evidence="1">Uncharacterized protein</fullName>
    </submittedName>
</protein>
<organism evidence="1 2">
    <name type="scientific">Oerskovia enterophila</name>
    <dbReference type="NCBI Taxonomy" id="43678"/>
    <lineage>
        <taxon>Bacteria</taxon>
        <taxon>Bacillati</taxon>
        <taxon>Actinomycetota</taxon>
        <taxon>Actinomycetes</taxon>
        <taxon>Micrococcales</taxon>
        <taxon>Cellulomonadaceae</taxon>
        <taxon>Oerskovia</taxon>
    </lineage>
</organism>
<dbReference type="EMBL" id="LRIE01000067">
    <property type="protein sequence ID" value="KZM35693.1"/>
    <property type="molecule type" value="Genomic_DNA"/>
</dbReference>